<dbReference type="NCBIfam" id="TIGR00675">
    <property type="entry name" value="dcm"/>
    <property type="match status" value="1"/>
</dbReference>
<dbReference type="SUPFAM" id="SSF53335">
    <property type="entry name" value="S-adenosyl-L-methionine-dependent methyltransferases"/>
    <property type="match status" value="1"/>
</dbReference>
<accession>A0A3L7ZLP1</accession>
<dbReference type="PANTHER" id="PTHR46098:SF1">
    <property type="entry name" value="TRNA (CYTOSINE(38)-C(5))-METHYLTRANSFERASE"/>
    <property type="match status" value="1"/>
</dbReference>
<dbReference type="GeneID" id="82153321"/>
<evidence type="ECO:0000256" key="5">
    <source>
        <dbReference type="ARBA" id="ARBA00022747"/>
    </source>
</evidence>
<sequence>MVLLELFSGIGGFSKGLETAGYTFDKVYFSEIDKHAIANFKYNFPYAEHIGTVTNIGEVGIERPHIVTFGSPCQNFSAIGDGKGLQGRESHLVRYAVEAVRRFRPDVFIWENVKGIFFARHRPDFWGIVKAFADIGGYRLEWQLCNTAWFLPQNRERMYLVGRVADRCTADLFPLPTPGGVHGKVGGDEPAARPSGTITRNYGRQPNIGNYVLCLKSGEAYNGTPTPEQLKHVRMLTEVECERLQGFPDNYTRYGIYDGEKKEIAKIHRYALLGNAVSVPVVREVAARIRQTTTLF</sequence>
<dbReference type="EMBL" id="RAYI01000083">
    <property type="protein sequence ID" value="RLT71892.1"/>
    <property type="molecule type" value="Genomic_DNA"/>
</dbReference>
<keyword evidence="2 7" id="KW-0489">Methyltransferase</keyword>
<name>A0A3L7ZLP1_PARDI</name>
<evidence type="ECO:0000313" key="9">
    <source>
        <dbReference type="EMBL" id="RLT71892.1"/>
    </source>
</evidence>
<dbReference type="InterPro" id="IPR029063">
    <property type="entry name" value="SAM-dependent_MTases_sf"/>
</dbReference>
<dbReference type="PRINTS" id="PR00105">
    <property type="entry name" value="C5METTRFRASE"/>
</dbReference>
<dbReference type="PROSITE" id="PS51679">
    <property type="entry name" value="SAM_MT_C5"/>
    <property type="match status" value="1"/>
</dbReference>
<gene>
    <name evidence="9" type="primary">dcm</name>
    <name evidence="9" type="ORF">D7V78_18800</name>
</gene>
<dbReference type="RefSeq" id="WP_121737414.1">
    <property type="nucleotide sequence ID" value="NZ_QXXG01000095.1"/>
</dbReference>
<dbReference type="Gene3D" id="3.40.50.150">
    <property type="entry name" value="Vaccinia Virus protein VP39"/>
    <property type="match status" value="1"/>
</dbReference>
<dbReference type="OrthoDB" id="32195at2"/>
<comment type="catalytic activity">
    <reaction evidence="6">
        <text>a 2'-deoxycytidine in DNA + S-adenosyl-L-methionine = a 5-methyl-2'-deoxycytidine in DNA + S-adenosyl-L-homocysteine + H(+)</text>
        <dbReference type="Rhea" id="RHEA:13681"/>
        <dbReference type="Rhea" id="RHEA-COMP:11369"/>
        <dbReference type="Rhea" id="RHEA-COMP:11370"/>
        <dbReference type="ChEBI" id="CHEBI:15378"/>
        <dbReference type="ChEBI" id="CHEBI:57856"/>
        <dbReference type="ChEBI" id="CHEBI:59789"/>
        <dbReference type="ChEBI" id="CHEBI:85452"/>
        <dbReference type="ChEBI" id="CHEBI:85454"/>
        <dbReference type="EC" id="2.1.1.37"/>
    </reaction>
</comment>
<keyword evidence="4 7" id="KW-0949">S-adenosyl-L-methionine</keyword>
<dbReference type="Pfam" id="PF00145">
    <property type="entry name" value="DNA_methylase"/>
    <property type="match status" value="2"/>
</dbReference>
<evidence type="ECO:0000256" key="2">
    <source>
        <dbReference type="ARBA" id="ARBA00022603"/>
    </source>
</evidence>
<dbReference type="AlphaFoldDB" id="A0A3L7ZLP1"/>
<protein>
    <recommendedName>
        <fullName evidence="1">DNA (cytosine-5-)-methyltransferase</fullName>
        <ecNumber evidence="1">2.1.1.37</ecNumber>
    </recommendedName>
</protein>
<feature type="active site" evidence="7">
    <location>
        <position position="73"/>
    </location>
</feature>
<keyword evidence="5" id="KW-0680">Restriction system</keyword>
<dbReference type="PANTHER" id="PTHR46098">
    <property type="entry name" value="TRNA (CYTOSINE(38)-C(5))-METHYLTRANSFERASE"/>
    <property type="match status" value="1"/>
</dbReference>
<evidence type="ECO:0000256" key="4">
    <source>
        <dbReference type="ARBA" id="ARBA00022691"/>
    </source>
</evidence>
<proteinExistence type="inferred from homology"/>
<dbReference type="EC" id="2.1.1.37" evidence="1"/>
<dbReference type="Gene3D" id="3.90.120.10">
    <property type="entry name" value="DNA Methylase, subunit A, domain 2"/>
    <property type="match status" value="1"/>
</dbReference>
<dbReference type="Proteomes" id="UP000278164">
    <property type="component" value="Unassembled WGS sequence"/>
</dbReference>
<reference evidence="9 10" key="1">
    <citation type="submission" date="2018-09" db="EMBL/GenBank/DDBJ databases">
        <title>Murine metabolic-syndrome-specific gut microbial biobank.</title>
        <authorList>
            <person name="Liu C."/>
        </authorList>
    </citation>
    <scope>NUCLEOTIDE SEQUENCE [LARGE SCALE GENOMIC DNA]</scope>
    <source>
        <strain evidence="9 10">8-P5</strain>
    </source>
</reference>
<evidence type="ECO:0000256" key="8">
    <source>
        <dbReference type="RuleBase" id="RU000416"/>
    </source>
</evidence>
<evidence type="ECO:0000256" key="7">
    <source>
        <dbReference type="PROSITE-ProRule" id="PRU01016"/>
    </source>
</evidence>
<dbReference type="InterPro" id="IPR050750">
    <property type="entry name" value="C5-MTase"/>
</dbReference>
<comment type="caution">
    <text evidence="9">The sequence shown here is derived from an EMBL/GenBank/DDBJ whole genome shotgun (WGS) entry which is preliminary data.</text>
</comment>
<evidence type="ECO:0000256" key="6">
    <source>
        <dbReference type="ARBA" id="ARBA00047422"/>
    </source>
</evidence>
<evidence type="ECO:0000313" key="10">
    <source>
        <dbReference type="Proteomes" id="UP000278164"/>
    </source>
</evidence>
<keyword evidence="3 7" id="KW-0808">Transferase</keyword>
<dbReference type="GO" id="GO:0032259">
    <property type="term" value="P:methylation"/>
    <property type="evidence" value="ECO:0007669"/>
    <property type="project" value="UniProtKB-KW"/>
</dbReference>
<evidence type="ECO:0000256" key="1">
    <source>
        <dbReference type="ARBA" id="ARBA00011975"/>
    </source>
</evidence>
<dbReference type="GO" id="GO:0009307">
    <property type="term" value="P:DNA restriction-modification system"/>
    <property type="evidence" value="ECO:0007669"/>
    <property type="project" value="UniProtKB-KW"/>
</dbReference>
<comment type="similarity">
    <text evidence="7 8">Belongs to the class I-like SAM-binding methyltransferase superfamily. C5-methyltransferase family.</text>
</comment>
<organism evidence="9 10">
    <name type="scientific">Parabacteroides distasonis</name>
    <dbReference type="NCBI Taxonomy" id="823"/>
    <lineage>
        <taxon>Bacteria</taxon>
        <taxon>Pseudomonadati</taxon>
        <taxon>Bacteroidota</taxon>
        <taxon>Bacteroidia</taxon>
        <taxon>Bacteroidales</taxon>
        <taxon>Tannerellaceae</taxon>
        <taxon>Parabacteroides</taxon>
    </lineage>
</organism>
<dbReference type="GO" id="GO:0003886">
    <property type="term" value="F:DNA (cytosine-5-)-methyltransferase activity"/>
    <property type="evidence" value="ECO:0007669"/>
    <property type="project" value="UniProtKB-EC"/>
</dbReference>
<dbReference type="InterPro" id="IPR001525">
    <property type="entry name" value="C5_MeTfrase"/>
</dbReference>
<evidence type="ECO:0000256" key="3">
    <source>
        <dbReference type="ARBA" id="ARBA00022679"/>
    </source>
</evidence>